<dbReference type="Proteomes" id="UP000032668">
    <property type="component" value="Unassembled WGS sequence"/>
</dbReference>
<accession>A0A0D6PEA6</accession>
<organism evidence="2 3">
    <name type="scientific">Acidocella aminolytica 101 = DSM 11237</name>
    <dbReference type="NCBI Taxonomy" id="1120923"/>
    <lineage>
        <taxon>Bacteria</taxon>
        <taxon>Pseudomonadati</taxon>
        <taxon>Pseudomonadota</taxon>
        <taxon>Alphaproteobacteria</taxon>
        <taxon>Acetobacterales</taxon>
        <taxon>Acidocellaceae</taxon>
        <taxon>Acidocella</taxon>
    </lineage>
</organism>
<dbReference type="Pfam" id="PF02371">
    <property type="entry name" value="Transposase_20"/>
    <property type="match status" value="1"/>
</dbReference>
<dbReference type="InterPro" id="IPR003346">
    <property type="entry name" value="Transposase_20"/>
</dbReference>
<evidence type="ECO:0000259" key="1">
    <source>
        <dbReference type="Pfam" id="PF02371"/>
    </source>
</evidence>
<dbReference type="GO" id="GO:0004803">
    <property type="term" value="F:transposase activity"/>
    <property type="evidence" value="ECO:0007669"/>
    <property type="project" value="InterPro"/>
</dbReference>
<sequence>MTTAEPEFHDLLGGFIRLHILHRTAAVEISAGTIKALVADPAGFRSGRDFAAWLGLTPKSNSSGGKE</sequence>
<dbReference type="GO" id="GO:0003677">
    <property type="term" value="F:DNA binding"/>
    <property type="evidence" value="ECO:0007669"/>
    <property type="project" value="InterPro"/>
</dbReference>
<reference evidence="2 3" key="1">
    <citation type="submission" date="2012-11" db="EMBL/GenBank/DDBJ databases">
        <title>Whole genome sequence of Acidocella aminolytica 101 = DSM 11237.</title>
        <authorList>
            <person name="Azuma Y."/>
            <person name="Higashiura N."/>
            <person name="Hirakawa H."/>
            <person name="Matsushita K."/>
        </authorList>
    </citation>
    <scope>NUCLEOTIDE SEQUENCE [LARGE SCALE GENOMIC DNA]</scope>
    <source>
        <strain evidence="3">101 / DSM 11237</strain>
    </source>
</reference>
<evidence type="ECO:0000313" key="2">
    <source>
        <dbReference type="EMBL" id="GAN79543.1"/>
    </source>
</evidence>
<name>A0A0D6PEA6_9PROT</name>
<dbReference type="RefSeq" id="WP_199444672.1">
    <property type="nucleotide sequence ID" value="NZ_BANC01000022.1"/>
</dbReference>
<dbReference type="GO" id="GO:0006313">
    <property type="term" value="P:DNA transposition"/>
    <property type="evidence" value="ECO:0007669"/>
    <property type="project" value="InterPro"/>
</dbReference>
<gene>
    <name evidence="2" type="ORF">Aam_022_030</name>
</gene>
<feature type="domain" description="Transposase IS116/IS110/IS902 C-terminal" evidence="1">
    <location>
        <begin position="29"/>
        <end position="66"/>
    </location>
</feature>
<protein>
    <recommendedName>
        <fullName evidence="1">Transposase IS116/IS110/IS902 C-terminal domain-containing protein</fullName>
    </recommendedName>
</protein>
<keyword evidence="3" id="KW-1185">Reference proteome</keyword>
<proteinExistence type="predicted"/>
<evidence type="ECO:0000313" key="3">
    <source>
        <dbReference type="Proteomes" id="UP000032668"/>
    </source>
</evidence>
<dbReference type="AlphaFoldDB" id="A0A0D6PEA6"/>
<comment type="caution">
    <text evidence="2">The sequence shown here is derived from an EMBL/GenBank/DDBJ whole genome shotgun (WGS) entry which is preliminary data.</text>
</comment>
<dbReference type="EMBL" id="BANC01000022">
    <property type="protein sequence ID" value="GAN79543.1"/>
    <property type="molecule type" value="Genomic_DNA"/>
</dbReference>